<keyword evidence="1" id="KW-0812">Transmembrane</keyword>
<dbReference type="AlphaFoldDB" id="A0A8J5RS27"/>
<feature type="transmembrane region" description="Helical" evidence="1">
    <location>
        <begin position="217"/>
        <end position="239"/>
    </location>
</feature>
<organism evidence="3 4">
    <name type="scientific">Zizania palustris</name>
    <name type="common">Northern wild rice</name>
    <dbReference type="NCBI Taxonomy" id="103762"/>
    <lineage>
        <taxon>Eukaryota</taxon>
        <taxon>Viridiplantae</taxon>
        <taxon>Streptophyta</taxon>
        <taxon>Embryophyta</taxon>
        <taxon>Tracheophyta</taxon>
        <taxon>Spermatophyta</taxon>
        <taxon>Magnoliopsida</taxon>
        <taxon>Liliopsida</taxon>
        <taxon>Poales</taxon>
        <taxon>Poaceae</taxon>
        <taxon>BOP clade</taxon>
        <taxon>Oryzoideae</taxon>
        <taxon>Oryzeae</taxon>
        <taxon>Zizaniinae</taxon>
        <taxon>Zizania</taxon>
    </lineage>
</organism>
<name>A0A8J5RS27_ZIZPA</name>
<sequence>MGLSSLTVLLFVTSLYVPMLCSATSKFVGLEIYITTAVNVMADTVQCSTLWEKSSSHFQHDTSKRVSLPKGSSSAQLPKLAFLATLPLLLQLLSSSGTIMLNPDKGLQQDTLVLSHFLLFFSSALGALAVMVGTLPAAAGVSLGAAQVVVPVLQKTCVVLLLITVHTMAAEWLGEVVIVAWMPGLIAVLAWFTTNFEQGSHAIGVSFDTVSSHVSEAVVAIVSSSAIGLLAYLATAYDVYEWEHVDSWCNYALSICGSSSVLSYLNFIMLQQWPESTLQSEFLKLFGHCMRFCISGTAVLSLVSLGRWV</sequence>
<feature type="signal peptide" evidence="2">
    <location>
        <begin position="1"/>
        <end position="23"/>
    </location>
</feature>
<evidence type="ECO:0000313" key="3">
    <source>
        <dbReference type="EMBL" id="KAG8052259.1"/>
    </source>
</evidence>
<keyword evidence="4" id="KW-1185">Reference proteome</keyword>
<feature type="chain" id="PRO_5035184534" description="Transmembrane protein" evidence="2">
    <location>
        <begin position="24"/>
        <end position="309"/>
    </location>
</feature>
<gene>
    <name evidence="3" type="ORF">GUJ93_ZPchr0001g30209</name>
</gene>
<evidence type="ECO:0000256" key="1">
    <source>
        <dbReference type="SAM" id="Phobius"/>
    </source>
</evidence>
<evidence type="ECO:0000256" key="2">
    <source>
        <dbReference type="SAM" id="SignalP"/>
    </source>
</evidence>
<dbReference type="OrthoDB" id="668047at2759"/>
<feature type="transmembrane region" description="Helical" evidence="1">
    <location>
        <begin position="113"/>
        <end position="139"/>
    </location>
</feature>
<feature type="transmembrane region" description="Helical" evidence="1">
    <location>
        <begin position="145"/>
        <end position="165"/>
    </location>
</feature>
<reference evidence="3" key="1">
    <citation type="journal article" date="2021" name="bioRxiv">
        <title>Whole Genome Assembly and Annotation of Northern Wild Rice, Zizania palustris L., Supports a Whole Genome Duplication in the Zizania Genus.</title>
        <authorList>
            <person name="Haas M."/>
            <person name="Kono T."/>
            <person name="Macchietto M."/>
            <person name="Millas R."/>
            <person name="McGilp L."/>
            <person name="Shao M."/>
            <person name="Duquette J."/>
            <person name="Hirsch C.N."/>
            <person name="Kimball J."/>
        </authorList>
    </citation>
    <scope>NUCLEOTIDE SEQUENCE</scope>
    <source>
        <tissue evidence="3">Fresh leaf tissue</tissue>
    </source>
</reference>
<keyword evidence="1" id="KW-1133">Transmembrane helix</keyword>
<reference evidence="3" key="2">
    <citation type="submission" date="2021-02" db="EMBL/GenBank/DDBJ databases">
        <authorList>
            <person name="Kimball J.A."/>
            <person name="Haas M.W."/>
            <person name="Macchietto M."/>
            <person name="Kono T."/>
            <person name="Duquette J."/>
            <person name="Shao M."/>
        </authorList>
    </citation>
    <scope>NUCLEOTIDE SEQUENCE</scope>
    <source>
        <tissue evidence="3">Fresh leaf tissue</tissue>
    </source>
</reference>
<accession>A0A8J5RS27</accession>
<feature type="transmembrane region" description="Helical" evidence="1">
    <location>
        <begin position="251"/>
        <end position="273"/>
    </location>
</feature>
<keyword evidence="1" id="KW-0472">Membrane</keyword>
<feature type="transmembrane region" description="Helical" evidence="1">
    <location>
        <begin position="285"/>
        <end position="305"/>
    </location>
</feature>
<evidence type="ECO:0000313" key="4">
    <source>
        <dbReference type="Proteomes" id="UP000729402"/>
    </source>
</evidence>
<feature type="transmembrane region" description="Helical" evidence="1">
    <location>
        <begin position="172"/>
        <end position="192"/>
    </location>
</feature>
<evidence type="ECO:0008006" key="5">
    <source>
        <dbReference type="Google" id="ProtNLM"/>
    </source>
</evidence>
<proteinExistence type="predicted"/>
<keyword evidence="2" id="KW-0732">Signal</keyword>
<dbReference type="EMBL" id="JAAALK010000288">
    <property type="protein sequence ID" value="KAG8052259.1"/>
    <property type="molecule type" value="Genomic_DNA"/>
</dbReference>
<protein>
    <recommendedName>
        <fullName evidence="5">Transmembrane protein</fullName>
    </recommendedName>
</protein>
<dbReference type="Proteomes" id="UP000729402">
    <property type="component" value="Unassembled WGS sequence"/>
</dbReference>
<comment type="caution">
    <text evidence="3">The sequence shown here is derived from an EMBL/GenBank/DDBJ whole genome shotgun (WGS) entry which is preliminary data.</text>
</comment>